<evidence type="ECO:0000313" key="14">
    <source>
        <dbReference type="Proteomes" id="UP001140560"/>
    </source>
</evidence>
<keyword evidence="14" id="KW-1185">Reference proteome</keyword>
<keyword evidence="8 11" id="KW-0496">Mitochondrion</keyword>
<evidence type="ECO:0000256" key="3">
    <source>
        <dbReference type="ARBA" id="ARBA00020726"/>
    </source>
</evidence>
<keyword evidence="6" id="KW-0809">Transit peptide</keyword>
<dbReference type="Pfam" id="PF08294">
    <property type="entry name" value="TIM21"/>
    <property type="match status" value="1"/>
</dbReference>
<evidence type="ECO:0000256" key="6">
    <source>
        <dbReference type="ARBA" id="ARBA00022946"/>
    </source>
</evidence>
<evidence type="ECO:0000256" key="8">
    <source>
        <dbReference type="ARBA" id="ARBA00023128"/>
    </source>
</evidence>
<comment type="subcellular location">
    <subcellularLocation>
        <location evidence="1 11">Mitochondrion inner membrane</location>
        <topology evidence="1 11">Single-pass membrane protein</topology>
    </subcellularLocation>
</comment>
<dbReference type="EMBL" id="JAPEUY010000020">
    <property type="protein sequence ID" value="KAJ4363006.1"/>
    <property type="molecule type" value="Genomic_DNA"/>
</dbReference>
<dbReference type="Proteomes" id="UP001140560">
    <property type="component" value="Unassembled WGS sequence"/>
</dbReference>
<evidence type="ECO:0000256" key="9">
    <source>
        <dbReference type="ARBA" id="ARBA00023136"/>
    </source>
</evidence>
<keyword evidence="11" id="KW-0811">Translocation</keyword>
<comment type="subunit">
    <text evidence="11">Component of the TIM23 complex.</text>
</comment>
<comment type="similarity">
    <text evidence="2 11">Belongs to the TIM21 family.</text>
</comment>
<reference evidence="13" key="1">
    <citation type="submission" date="2022-10" db="EMBL/GenBank/DDBJ databases">
        <title>Tapping the CABI collections for fungal endophytes: first genome assemblies for Collariella, Neodidymelliopsis, Ascochyta clinopodiicola, Didymella pomorum, Didymosphaeria variabile, Neocosmospora piperis and Neocucurbitaria cava.</title>
        <authorList>
            <person name="Hill R."/>
        </authorList>
    </citation>
    <scope>NUCLEOTIDE SEQUENCE</scope>
    <source>
        <strain evidence="13">IMI 356814</strain>
    </source>
</reference>
<name>A0A9W8Y1C9_9PLEO</name>
<evidence type="ECO:0000256" key="10">
    <source>
        <dbReference type="ARBA" id="ARBA00060204"/>
    </source>
</evidence>
<dbReference type="PANTHER" id="PTHR13032">
    <property type="entry name" value="MITOCHONDRIAL IMPORT INNER MEMBRANE TRANSLOCASE SUBUNIT TIM21"/>
    <property type="match status" value="1"/>
</dbReference>
<comment type="caution">
    <text evidence="13">The sequence shown here is derived from an EMBL/GenBank/DDBJ whole genome shotgun (WGS) entry which is preliminary data.</text>
</comment>
<keyword evidence="11" id="KW-0813">Transport</keyword>
<evidence type="ECO:0000256" key="2">
    <source>
        <dbReference type="ARBA" id="ARBA00010867"/>
    </source>
</evidence>
<dbReference type="Gene3D" id="3.10.450.320">
    <property type="entry name" value="Mitochondrial import inner membrane translocase subunit Tim21"/>
    <property type="match status" value="1"/>
</dbReference>
<dbReference type="OrthoDB" id="436405at2759"/>
<protein>
    <recommendedName>
        <fullName evidence="3 11">Mitochondrial import inner membrane translocase subunit Tim21</fullName>
    </recommendedName>
</protein>
<dbReference type="PANTHER" id="PTHR13032:SF6">
    <property type="entry name" value="MITOCHONDRIAL IMPORT INNER MEMBRANE TRANSLOCASE SUBUNIT TIM21"/>
    <property type="match status" value="1"/>
</dbReference>
<keyword evidence="4 11" id="KW-0812">Transmembrane</keyword>
<sequence>MAAAIYKPTEAIALLRPSFLLPRIHPNSSRRAPPPLGRCTPFSTSQHAQATHSSSSSGSPSPAPQRKSITLTGDTGQVRWSDLSPGEKAVRTTQQSFNLVVVLVGIIATGGVGYFLFSDVFSPSSKTAHFNRATSLIRSDARCQKLLGPGAQISAHGESSWSRWARNRYISSTTDTDKWGTEHLRFRFFVEGPLGQGVVHVHMTKRPSQGEYEYETLAVDVKGHQRIDLVAEEKKEKVAPKIFGARWW</sequence>
<evidence type="ECO:0000256" key="7">
    <source>
        <dbReference type="ARBA" id="ARBA00022989"/>
    </source>
</evidence>
<feature type="compositionally biased region" description="Low complexity" evidence="12">
    <location>
        <begin position="43"/>
        <end position="60"/>
    </location>
</feature>
<organism evidence="13 14">
    <name type="scientific">Neocucurbitaria cava</name>
    <dbReference type="NCBI Taxonomy" id="798079"/>
    <lineage>
        <taxon>Eukaryota</taxon>
        <taxon>Fungi</taxon>
        <taxon>Dikarya</taxon>
        <taxon>Ascomycota</taxon>
        <taxon>Pezizomycotina</taxon>
        <taxon>Dothideomycetes</taxon>
        <taxon>Pleosporomycetidae</taxon>
        <taxon>Pleosporales</taxon>
        <taxon>Pleosporineae</taxon>
        <taxon>Cucurbitariaceae</taxon>
        <taxon>Neocucurbitaria</taxon>
    </lineage>
</organism>
<evidence type="ECO:0000256" key="12">
    <source>
        <dbReference type="SAM" id="MobiDB-lite"/>
    </source>
</evidence>
<accession>A0A9W8Y1C9</accession>
<dbReference type="AlphaFoldDB" id="A0A9W8Y1C9"/>
<feature type="transmembrane region" description="Helical" evidence="11">
    <location>
        <begin position="97"/>
        <end position="117"/>
    </location>
</feature>
<evidence type="ECO:0000313" key="13">
    <source>
        <dbReference type="EMBL" id="KAJ4363006.1"/>
    </source>
</evidence>
<dbReference type="FunFam" id="3.10.450.320:FF:000002">
    <property type="entry name" value="Mitochondrial import inner membrane translocase subunit tim21"/>
    <property type="match status" value="1"/>
</dbReference>
<evidence type="ECO:0000256" key="11">
    <source>
        <dbReference type="RuleBase" id="RU367142"/>
    </source>
</evidence>
<comment type="function">
    <text evidence="10">Essential component of the TIM23 complex, a complex that mediates the translocation of transit peptide-containing proteins across the mitochondrial inner membrane. Required to keep the TOM and the TIM23 complexes in close contact. At some point, it is released from the TOM23 complex to allow protein translocation into the mitochondrial matrix.</text>
</comment>
<keyword evidence="7 11" id="KW-1133">Transmembrane helix</keyword>
<gene>
    <name evidence="13" type="primary">TIM21</name>
    <name evidence="13" type="ORF">N0V83_010124</name>
</gene>
<evidence type="ECO:0000256" key="4">
    <source>
        <dbReference type="ARBA" id="ARBA00022692"/>
    </source>
</evidence>
<dbReference type="InterPro" id="IPR013261">
    <property type="entry name" value="Tim21"/>
</dbReference>
<dbReference type="GO" id="GO:0005744">
    <property type="term" value="C:TIM23 mitochondrial import inner membrane translocase complex"/>
    <property type="evidence" value="ECO:0007669"/>
    <property type="project" value="UniProtKB-UniRule"/>
</dbReference>
<dbReference type="InterPro" id="IPR038552">
    <property type="entry name" value="Tim21_IMS_sf"/>
</dbReference>
<keyword evidence="11" id="KW-0653">Protein transport</keyword>
<dbReference type="GO" id="GO:0030150">
    <property type="term" value="P:protein import into mitochondrial matrix"/>
    <property type="evidence" value="ECO:0007669"/>
    <property type="project" value="UniProtKB-UniRule"/>
</dbReference>
<keyword evidence="9 11" id="KW-0472">Membrane</keyword>
<feature type="region of interest" description="Disordered" evidence="12">
    <location>
        <begin position="25"/>
        <end position="86"/>
    </location>
</feature>
<evidence type="ECO:0000256" key="1">
    <source>
        <dbReference type="ARBA" id="ARBA00004434"/>
    </source>
</evidence>
<keyword evidence="5 11" id="KW-0999">Mitochondrion inner membrane</keyword>
<evidence type="ECO:0000256" key="5">
    <source>
        <dbReference type="ARBA" id="ARBA00022792"/>
    </source>
</evidence>
<proteinExistence type="inferred from homology"/>